<dbReference type="OrthoDB" id="687730at2759"/>
<dbReference type="Gene3D" id="3.30.40.10">
    <property type="entry name" value="Zinc/RING finger domain, C3HC4 (zinc finger)"/>
    <property type="match status" value="1"/>
</dbReference>
<dbReference type="InterPro" id="IPR018957">
    <property type="entry name" value="Znf_C3HC4_RING-type"/>
</dbReference>
<sequence length="379" mass="43070">MDLQSITGTFLNGKLLKPNLPYRLRDGFVIFLGYPTTSTSAFMFRIKKQQDIQKFQASCIGNGESLESSNSLSRPELRSDPQVLDHTDCSAGSSFIVILNEHEVSDGSNAKACIPRVLAHEEDNIPVESTLGVPALKSSGFNQQSIEHKPSTSGLQAKKDKLASKQNLQMSGADYFKFVEEENSSETKKKTDMDEPIENPFKQRYILAKKKLLECQKELESLKEAEKIKTGNCIKKVLENDFTCIICTEILIKPVLLKCSHSFCRRCIRKWKMKQNKCPICREKIINSTENDTLEYFINSTTELLDEEYINLRKEAIKNRKAVEDDDHYDDPYEEMLMDGIAEWGSVMDDFYDNETDDIHFPDVLLAGPSRPFSIDSDA</sequence>
<keyword evidence="3" id="KW-0862">Zinc</keyword>
<dbReference type="Gene3D" id="2.60.200.20">
    <property type="match status" value="1"/>
</dbReference>
<dbReference type="SMART" id="SM00184">
    <property type="entry name" value="RING"/>
    <property type="match status" value="1"/>
</dbReference>
<keyword evidence="2 4" id="KW-0863">Zinc-finger</keyword>
<dbReference type="Pfam" id="PF00097">
    <property type="entry name" value="zf-C3HC4"/>
    <property type="match status" value="1"/>
</dbReference>
<dbReference type="PROSITE" id="PS00518">
    <property type="entry name" value="ZF_RING_1"/>
    <property type="match status" value="1"/>
</dbReference>
<dbReference type="AlphaFoldDB" id="A0A8X6LVI4"/>
<evidence type="ECO:0000313" key="8">
    <source>
        <dbReference type="Proteomes" id="UP000887116"/>
    </source>
</evidence>
<evidence type="ECO:0000256" key="2">
    <source>
        <dbReference type="ARBA" id="ARBA00022771"/>
    </source>
</evidence>
<protein>
    <recommendedName>
        <fullName evidence="6">RING-type domain-containing protein</fullName>
    </recommendedName>
</protein>
<proteinExistence type="predicted"/>
<feature type="compositionally biased region" description="Low complexity" evidence="5">
    <location>
        <begin position="64"/>
        <end position="73"/>
    </location>
</feature>
<feature type="domain" description="RING-type" evidence="6">
    <location>
        <begin position="244"/>
        <end position="282"/>
    </location>
</feature>
<evidence type="ECO:0000259" key="6">
    <source>
        <dbReference type="PROSITE" id="PS50089"/>
    </source>
</evidence>
<evidence type="ECO:0000256" key="3">
    <source>
        <dbReference type="ARBA" id="ARBA00022833"/>
    </source>
</evidence>
<name>A0A8X6LVI4_TRICU</name>
<keyword evidence="8" id="KW-1185">Reference proteome</keyword>
<dbReference type="PROSITE" id="PS50089">
    <property type="entry name" value="ZF_RING_2"/>
    <property type="match status" value="1"/>
</dbReference>
<dbReference type="InterPro" id="IPR013083">
    <property type="entry name" value="Znf_RING/FYVE/PHD"/>
</dbReference>
<dbReference type="PANTHER" id="PTHR23327">
    <property type="entry name" value="RING FINGER PROTEIN 127"/>
    <property type="match status" value="1"/>
</dbReference>
<evidence type="ECO:0000256" key="5">
    <source>
        <dbReference type="SAM" id="MobiDB-lite"/>
    </source>
</evidence>
<dbReference type="EMBL" id="BMAO01018250">
    <property type="protein sequence ID" value="GFR22212.1"/>
    <property type="molecule type" value="Genomic_DNA"/>
</dbReference>
<dbReference type="InterPro" id="IPR017907">
    <property type="entry name" value="Znf_RING_CS"/>
</dbReference>
<reference evidence="7" key="1">
    <citation type="submission" date="2020-07" db="EMBL/GenBank/DDBJ databases">
        <title>Multicomponent nature underlies the extraordinary mechanical properties of spider dragline silk.</title>
        <authorList>
            <person name="Kono N."/>
            <person name="Nakamura H."/>
            <person name="Mori M."/>
            <person name="Yoshida Y."/>
            <person name="Ohtoshi R."/>
            <person name="Malay A.D."/>
            <person name="Moran D.A.P."/>
            <person name="Tomita M."/>
            <person name="Numata K."/>
            <person name="Arakawa K."/>
        </authorList>
    </citation>
    <scope>NUCLEOTIDE SEQUENCE</scope>
</reference>
<organism evidence="7 8">
    <name type="scientific">Trichonephila clavata</name>
    <name type="common">Joro spider</name>
    <name type="synonym">Nephila clavata</name>
    <dbReference type="NCBI Taxonomy" id="2740835"/>
    <lineage>
        <taxon>Eukaryota</taxon>
        <taxon>Metazoa</taxon>
        <taxon>Ecdysozoa</taxon>
        <taxon>Arthropoda</taxon>
        <taxon>Chelicerata</taxon>
        <taxon>Arachnida</taxon>
        <taxon>Araneae</taxon>
        <taxon>Araneomorphae</taxon>
        <taxon>Entelegynae</taxon>
        <taxon>Araneoidea</taxon>
        <taxon>Nephilidae</taxon>
        <taxon>Trichonephila</taxon>
    </lineage>
</organism>
<accession>A0A8X6LVI4</accession>
<dbReference type="SUPFAM" id="SSF49879">
    <property type="entry name" value="SMAD/FHA domain"/>
    <property type="match status" value="1"/>
</dbReference>
<evidence type="ECO:0000313" key="7">
    <source>
        <dbReference type="EMBL" id="GFR22212.1"/>
    </source>
</evidence>
<comment type="caution">
    <text evidence="7">The sequence shown here is derived from an EMBL/GenBank/DDBJ whole genome shotgun (WGS) entry which is preliminary data.</text>
</comment>
<gene>
    <name evidence="7" type="ORF">TNCT_252322</name>
</gene>
<dbReference type="InterPro" id="IPR008984">
    <property type="entry name" value="SMAD_FHA_dom_sf"/>
</dbReference>
<keyword evidence="1" id="KW-0479">Metal-binding</keyword>
<feature type="region of interest" description="Disordered" evidence="5">
    <location>
        <begin position="64"/>
        <end position="83"/>
    </location>
</feature>
<dbReference type="InterPro" id="IPR001841">
    <property type="entry name" value="Znf_RING"/>
</dbReference>
<dbReference type="Proteomes" id="UP000887116">
    <property type="component" value="Unassembled WGS sequence"/>
</dbReference>
<dbReference type="SUPFAM" id="SSF57850">
    <property type="entry name" value="RING/U-box"/>
    <property type="match status" value="1"/>
</dbReference>
<evidence type="ECO:0000256" key="4">
    <source>
        <dbReference type="PROSITE-ProRule" id="PRU00175"/>
    </source>
</evidence>
<evidence type="ECO:0000256" key="1">
    <source>
        <dbReference type="ARBA" id="ARBA00022723"/>
    </source>
</evidence>
<dbReference type="GO" id="GO:0008270">
    <property type="term" value="F:zinc ion binding"/>
    <property type="evidence" value="ECO:0007669"/>
    <property type="project" value="UniProtKB-KW"/>
</dbReference>